<organism evidence="1 2">
    <name type="scientific">Coniophora puteana (strain RWD-64-598)</name>
    <name type="common">Brown rot fungus</name>
    <dbReference type="NCBI Taxonomy" id="741705"/>
    <lineage>
        <taxon>Eukaryota</taxon>
        <taxon>Fungi</taxon>
        <taxon>Dikarya</taxon>
        <taxon>Basidiomycota</taxon>
        <taxon>Agaricomycotina</taxon>
        <taxon>Agaricomycetes</taxon>
        <taxon>Agaricomycetidae</taxon>
        <taxon>Boletales</taxon>
        <taxon>Coniophorineae</taxon>
        <taxon>Coniophoraceae</taxon>
        <taxon>Coniophora</taxon>
    </lineage>
</organism>
<evidence type="ECO:0000313" key="1">
    <source>
        <dbReference type="EMBL" id="EIW83851.1"/>
    </source>
</evidence>
<dbReference type="AlphaFoldDB" id="A0A5M3MZ20"/>
<gene>
    <name evidence="1" type="ORF">CONPUDRAFT_163128</name>
</gene>
<proteinExistence type="predicted"/>
<dbReference type="EMBL" id="JH711575">
    <property type="protein sequence ID" value="EIW83851.1"/>
    <property type="molecule type" value="Genomic_DNA"/>
</dbReference>
<keyword evidence="2" id="KW-1185">Reference proteome</keyword>
<protein>
    <submittedName>
        <fullName evidence="1">Uncharacterized protein</fullName>
    </submittedName>
</protein>
<dbReference type="KEGG" id="cput:CONPUDRAFT_163128"/>
<accession>A0A5M3MZ20</accession>
<evidence type="ECO:0000313" key="2">
    <source>
        <dbReference type="Proteomes" id="UP000053558"/>
    </source>
</evidence>
<dbReference type="GeneID" id="19204863"/>
<dbReference type="Gene3D" id="1.20.1280.50">
    <property type="match status" value="1"/>
</dbReference>
<dbReference type="RefSeq" id="XP_007765721.1">
    <property type="nucleotide sequence ID" value="XM_007767531.1"/>
</dbReference>
<dbReference type="Proteomes" id="UP000053558">
    <property type="component" value="Unassembled WGS sequence"/>
</dbReference>
<name>A0A5M3MZ20_CONPW</name>
<comment type="caution">
    <text evidence="1">The sequence shown here is derived from an EMBL/GenBank/DDBJ whole genome shotgun (WGS) entry which is preliminary data.</text>
</comment>
<sequence>MSAPDSRFLVMDLPPEVLLMVFNYASQPREIEEGELENEASEAMVYHAQHVAETTASTLPFVCRRWLDVAAMEPAYWKNLDINIDGPSFIPTVIETFFIASRDSPIAVTIAPPLGSLCSLTASQEHARWQFIMNHMSPHLGRLTRLCITTYYRSTTVLISRFLDGATLCLDELKLTSRRTDDTSPLQITSLNLASSRLNELYVDAGSFVDLMDANIQWPSDEPSELNLKRYRPTSPALALSPARLMAALQKFEQGRSWYQLAIDDVQFDPHDPPPDDIALREVSHIELVDLDGPFMPMICEAARRSSRLDSNMETMSILEQLLSRVVDISSLGAGI</sequence>
<reference evidence="2" key="1">
    <citation type="journal article" date="2012" name="Science">
        <title>The Paleozoic origin of enzymatic lignin decomposition reconstructed from 31 fungal genomes.</title>
        <authorList>
            <person name="Floudas D."/>
            <person name="Binder M."/>
            <person name="Riley R."/>
            <person name="Barry K."/>
            <person name="Blanchette R.A."/>
            <person name="Henrissat B."/>
            <person name="Martinez A.T."/>
            <person name="Otillar R."/>
            <person name="Spatafora J.W."/>
            <person name="Yadav J.S."/>
            <person name="Aerts A."/>
            <person name="Benoit I."/>
            <person name="Boyd A."/>
            <person name="Carlson A."/>
            <person name="Copeland A."/>
            <person name="Coutinho P.M."/>
            <person name="de Vries R.P."/>
            <person name="Ferreira P."/>
            <person name="Findley K."/>
            <person name="Foster B."/>
            <person name="Gaskell J."/>
            <person name="Glotzer D."/>
            <person name="Gorecki P."/>
            <person name="Heitman J."/>
            <person name="Hesse C."/>
            <person name="Hori C."/>
            <person name="Igarashi K."/>
            <person name="Jurgens J.A."/>
            <person name="Kallen N."/>
            <person name="Kersten P."/>
            <person name="Kohler A."/>
            <person name="Kuees U."/>
            <person name="Kumar T.K.A."/>
            <person name="Kuo A."/>
            <person name="LaButti K."/>
            <person name="Larrondo L.F."/>
            <person name="Lindquist E."/>
            <person name="Ling A."/>
            <person name="Lombard V."/>
            <person name="Lucas S."/>
            <person name="Lundell T."/>
            <person name="Martin R."/>
            <person name="McLaughlin D.J."/>
            <person name="Morgenstern I."/>
            <person name="Morin E."/>
            <person name="Murat C."/>
            <person name="Nagy L.G."/>
            <person name="Nolan M."/>
            <person name="Ohm R.A."/>
            <person name="Patyshakuliyeva A."/>
            <person name="Rokas A."/>
            <person name="Ruiz-Duenas F.J."/>
            <person name="Sabat G."/>
            <person name="Salamov A."/>
            <person name="Samejima M."/>
            <person name="Schmutz J."/>
            <person name="Slot J.C."/>
            <person name="St John F."/>
            <person name="Stenlid J."/>
            <person name="Sun H."/>
            <person name="Sun S."/>
            <person name="Syed K."/>
            <person name="Tsang A."/>
            <person name="Wiebenga A."/>
            <person name="Young D."/>
            <person name="Pisabarro A."/>
            <person name="Eastwood D.C."/>
            <person name="Martin F."/>
            <person name="Cullen D."/>
            <person name="Grigoriev I.V."/>
            <person name="Hibbett D.S."/>
        </authorList>
    </citation>
    <scope>NUCLEOTIDE SEQUENCE [LARGE SCALE GENOMIC DNA]</scope>
    <source>
        <strain evidence="2">RWD-64-598 SS2</strain>
    </source>
</reference>